<feature type="chain" id="PRO_5047210348" evidence="2">
    <location>
        <begin position="19"/>
        <end position="517"/>
    </location>
</feature>
<reference evidence="4 5" key="1">
    <citation type="submission" date="2020-10" db="EMBL/GenBank/DDBJ databases">
        <title>The genome sequence of Flavobacterium aquaticum 1Y8A.</title>
        <authorList>
            <person name="Liu Y."/>
        </authorList>
    </citation>
    <scope>NUCLEOTIDE SEQUENCE [LARGE SCALE GENOMIC DNA]</scope>
    <source>
        <strain evidence="4 5">1Y8A</strain>
    </source>
</reference>
<dbReference type="InterPro" id="IPR026444">
    <property type="entry name" value="Secre_tail"/>
</dbReference>
<gene>
    <name evidence="4" type="ORF">IM755_06620</name>
</gene>
<keyword evidence="1 2" id="KW-0732">Signal</keyword>
<dbReference type="Proteomes" id="UP000656274">
    <property type="component" value="Unassembled WGS sequence"/>
</dbReference>
<evidence type="ECO:0000256" key="1">
    <source>
        <dbReference type="ARBA" id="ARBA00022729"/>
    </source>
</evidence>
<accession>A0ABR9WSV8</accession>
<organism evidence="4 5">
    <name type="scientific">Flavobacterium proteolyticum</name>
    <dbReference type="NCBI Taxonomy" id="2911683"/>
    <lineage>
        <taxon>Bacteria</taxon>
        <taxon>Pseudomonadati</taxon>
        <taxon>Bacteroidota</taxon>
        <taxon>Flavobacteriia</taxon>
        <taxon>Flavobacteriales</taxon>
        <taxon>Flavobacteriaceae</taxon>
        <taxon>Flavobacterium</taxon>
    </lineage>
</organism>
<keyword evidence="5" id="KW-1185">Reference proteome</keyword>
<dbReference type="NCBIfam" id="TIGR04183">
    <property type="entry name" value="Por_Secre_tail"/>
    <property type="match status" value="1"/>
</dbReference>
<proteinExistence type="predicted"/>
<dbReference type="Pfam" id="PF18962">
    <property type="entry name" value="Por_Secre_tail"/>
    <property type="match status" value="1"/>
</dbReference>
<dbReference type="EMBL" id="JADFTZ010000002">
    <property type="protein sequence ID" value="MBE9576381.1"/>
    <property type="molecule type" value="Genomic_DNA"/>
</dbReference>
<evidence type="ECO:0000259" key="3">
    <source>
        <dbReference type="Pfam" id="PF18962"/>
    </source>
</evidence>
<evidence type="ECO:0000256" key="2">
    <source>
        <dbReference type="SAM" id="SignalP"/>
    </source>
</evidence>
<protein>
    <submittedName>
        <fullName evidence="4">T9SS type A sorting domain-containing protein</fullName>
    </submittedName>
</protein>
<evidence type="ECO:0000313" key="5">
    <source>
        <dbReference type="Proteomes" id="UP000656274"/>
    </source>
</evidence>
<dbReference type="RefSeq" id="WP_194094972.1">
    <property type="nucleotide sequence ID" value="NZ_JADFTZ010000002.1"/>
</dbReference>
<sequence length="517" mass="56016">MKKKLLSIFIFICLTSNSQTFTSGMIEQGNGSSNIFSTTSIGADGKFYCFFNDGTVTHVSNNINPVYRLVRWESGSSSWVSVSNLDAANIPGVIITSGTTMFNDGIALEVDSSGGFHILMNVYTSNGSELKYAYSSNGASWTYTTVDHSNNQTNYSFTNLQLKLDNTNYPHVYYVIKNIGSGGISTRVYSVIHKFYNGSTWTTETAYSQTGGNGTGANDINMMAACIDSNNKSHIGFVAETNGSGTDGSLLYINNISGSWTAPTFIVTGATGSPAADRVNILSDTNNKQHIIYRENNTTFKLIYTTNKTGSWVGSQINSSLTSGIISATDSYNAFTRNSSNDLFLAYNASPNTTNNGQVNYACLFNGYSTWQTGSVFTGNLRTGQFISAEFNNSKNAMITFDHFTDPAATGGNPNYGPPNNPRQLQYATAIVNNLSSSDFIKNNFNIYPNPTNSLLFIDFAEFSDISLQVLDLNGRIIISKSASNSTTLDTSDLSSGVYLLKIDSEKGTGTMKIIKN</sequence>
<name>A0ABR9WSV8_9FLAO</name>
<feature type="domain" description="Secretion system C-terminal sorting" evidence="3">
    <location>
        <begin position="447"/>
        <end position="515"/>
    </location>
</feature>
<evidence type="ECO:0000313" key="4">
    <source>
        <dbReference type="EMBL" id="MBE9576381.1"/>
    </source>
</evidence>
<feature type="signal peptide" evidence="2">
    <location>
        <begin position="1"/>
        <end position="18"/>
    </location>
</feature>
<comment type="caution">
    <text evidence="4">The sequence shown here is derived from an EMBL/GenBank/DDBJ whole genome shotgun (WGS) entry which is preliminary data.</text>
</comment>